<gene>
    <name evidence="1" type="ORF">PMEA_00001667</name>
</gene>
<feature type="non-terminal residue" evidence="1">
    <location>
        <position position="97"/>
    </location>
</feature>
<accession>A0AAU9WE72</accession>
<evidence type="ECO:0000313" key="1">
    <source>
        <dbReference type="EMBL" id="CAH3106724.1"/>
    </source>
</evidence>
<sequence>SQRGTVDTIVSPERPTIKAVRTSATRQASRLNFLREMGQICATAPSRFKGADFKAYLIVFGAFRAKLLRKQLGILTEGYGEHSPRQGLYSHNTPHII</sequence>
<organism evidence="1 2">
    <name type="scientific">Pocillopora meandrina</name>
    <dbReference type="NCBI Taxonomy" id="46732"/>
    <lineage>
        <taxon>Eukaryota</taxon>
        <taxon>Metazoa</taxon>
        <taxon>Cnidaria</taxon>
        <taxon>Anthozoa</taxon>
        <taxon>Hexacorallia</taxon>
        <taxon>Scleractinia</taxon>
        <taxon>Astrocoeniina</taxon>
        <taxon>Pocilloporidae</taxon>
        <taxon>Pocillopora</taxon>
    </lineage>
</organism>
<evidence type="ECO:0000313" key="2">
    <source>
        <dbReference type="Proteomes" id="UP001159428"/>
    </source>
</evidence>
<proteinExistence type="predicted"/>
<feature type="non-terminal residue" evidence="1">
    <location>
        <position position="1"/>
    </location>
</feature>
<protein>
    <submittedName>
        <fullName evidence="1">Uncharacterized protein</fullName>
    </submittedName>
</protein>
<keyword evidence="2" id="KW-1185">Reference proteome</keyword>
<dbReference type="AlphaFoldDB" id="A0AAU9WE72"/>
<reference evidence="1 2" key="1">
    <citation type="submission" date="2022-05" db="EMBL/GenBank/DDBJ databases">
        <authorList>
            <consortium name="Genoscope - CEA"/>
            <person name="William W."/>
        </authorList>
    </citation>
    <scope>NUCLEOTIDE SEQUENCE [LARGE SCALE GENOMIC DNA]</scope>
</reference>
<dbReference type="EMBL" id="CALNXJ010000010">
    <property type="protein sequence ID" value="CAH3106724.1"/>
    <property type="molecule type" value="Genomic_DNA"/>
</dbReference>
<name>A0AAU9WE72_9CNID</name>
<comment type="caution">
    <text evidence="1">The sequence shown here is derived from an EMBL/GenBank/DDBJ whole genome shotgun (WGS) entry which is preliminary data.</text>
</comment>
<dbReference type="Proteomes" id="UP001159428">
    <property type="component" value="Unassembled WGS sequence"/>
</dbReference>